<dbReference type="SUPFAM" id="SSF55073">
    <property type="entry name" value="Nucleotide cyclase"/>
    <property type="match status" value="1"/>
</dbReference>
<protein>
    <submittedName>
        <fullName evidence="3">Diguanylate cyclase/phosphodiesterase</fullName>
    </submittedName>
</protein>
<dbReference type="CDD" id="cd01948">
    <property type="entry name" value="EAL"/>
    <property type="match status" value="1"/>
</dbReference>
<dbReference type="SMART" id="SM00267">
    <property type="entry name" value="GGDEF"/>
    <property type="match status" value="1"/>
</dbReference>
<keyword evidence="4" id="KW-1185">Reference proteome</keyword>
<dbReference type="SUPFAM" id="SSF55785">
    <property type="entry name" value="PYP-like sensor domain (PAS domain)"/>
    <property type="match status" value="2"/>
</dbReference>
<evidence type="ECO:0000259" key="2">
    <source>
        <dbReference type="PROSITE" id="PS50887"/>
    </source>
</evidence>
<evidence type="ECO:0000259" key="1">
    <source>
        <dbReference type="PROSITE" id="PS50883"/>
    </source>
</evidence>
<dbReference type="InterPro" id="IPR035919">
    <property type="entry name" value="EAL_sf"/>
</dbReference>
<evidence type="ECO:0000313" key="4">
    <source>
        <dbReference type="Proteomes" id="UP000186002"/>
    </source>
</evidence>
<gene>
    <name evidence="3" type="ORF">SAMN05444272_2530</name>
</gene>
<dbReference type="AlphaFoldDB" id="A0A1M7IGX7"/>
<dbReference type="InterPro" id="IPR029787">
    <property type="entry name" value="Nucleotide_cyclase"/>
</dbReference>
<name>A0A1M7IGX7_9HYPH</name>
<dbReference type="InterPro" id="IPR035965">
    <property type="entry name" value="PAS-like_dom_sf"/>
</dbReference>
<dbReference type="Pfam" id="PF00989">
    <property type="entry name" value="PAS"/>
    <property type="match status" value="1"/>
</dbReference>
<dbReference type="SUPFAM" id="SSF141868">
    <property type="entry name" value="EAL domain-like"/>
    <property type="match status" value="1"/>
</dbReference>
<dbReference type="PANTHER" id="PTHR44757">
    <property type="entry name" value="DIGUANYLATE CYCLASE DGCP"/>
    <property type="match status" value="1"/>
</dbReference>
<dbReference type="SMART" id="SM00052">
    <property type="entry name" value="EAL"/>
    <property type="match status" value="1"/>
</dbReference>
<proteinExistence type="predicted"/>
<dbReference type="PANTHER" id="PTHR44757:SF2">
    <property type="entry name" value="BIOFILM ARCHITECTURE MAINTENANCE PROTEIN MBAA"/>
    <property type="match status" value="1"/>
</dbReference>
<dbReference type="Proteomes" id="UP000186002">
    <property type="component" value="Unassembled WGS sequence"/>
</dbReference>
<dbReference type="InterPro" id="IPR043128">
    <property type="entry name" value="Rev_trsase/Diguanyl_cyclase"/>
</dbReference>
<sequence length="699" mass="78189">MRTLSFSLATLQSTDDLDAADFAVAEPERGFEARHLPAIADRLEVGVWVFDIDQSQVLWANSAALSIWDATSCEELCGRELGKDMSPAVKRRLEQHQSDFISRKAVFQEIWTLYPNGKPTPIRVRMSGYPLEGGNRMGMLCEAHRESENQHEALRSTNALLHTQLMISLHDQDGHTLYLNPASRRAFDTNSDQLKDRFARKSDYSKLRISLEASGEVCLIARMQTAEGKRWHEITARNCFDPVSGCPSILVSESDVSELKAAEARAKGQAYNDALTGLPNRLGLPQMFTDMKSRAEKHGQIIGLFFIDLDQFKSINDTLGHTYGDTMLIRIAGRLKKILNAEDAVVRLGGDEFLILSPATDPAAFTAKAELLVKELAIPVRSEGRKLAVTPSIGIARWPEHSSELQKLMQFADLAMYSAKEEGRNRFCTFEPQFYAQFESELENLTSLREGLSKDQFTVHFQPRINARTEKIETLEALVRWQHPRRGLVLPSEFIPLCEKSGLIVELGAKVLRQALKFLQQMKKAGHQSRISVNVSQRQLQEPDFHAFVRAELEKHGCCGSELELELTETLVVDSGEIIRNNLTEVRALGVTIAIDDFGTGYSNFARLSEMAVDYIKIDRSLVMGLPANAGLIQAIIAMCKVMKAAIVAEGIETREIADQMIELGAEELQGYYFGRPVAPEEILTRLEKDGNGRRPCCM</sequence>
<dbReference type="Gene3D" id="3.30.450.20">
    <property type="entry name" value="PAS domain"/>
    <property type="match status" value="1"/>
</dbReference>
<dbReference type="InterPro" id="IPR000014">
    <property type="entry name" value="PAS"/>
</dbReference>
<accession>A0A1M7IGX7</accession>
<dbReference type="GO" id="GO:0003824">
    <property type="term" value="F:catalytic activity"/>
    <property type="evidence" value="ECO:0007669"/>
    <property type="project" value="UniProtKB-ARBA"/>
</dbReference>
<dbReference type="InterPro" id="IPR052155">
    <property type="entry name" value="Biofilm_reg_signaling"/>
</dbReference>
<dbReference type="Pfam" id="PF00563">
    <property type="entry name" value="EAL"/>
    <property type="match status" value="1"/>
</dbReference>
<dbReference type="STRING" id="735517.SAMN05444272_2530"/>
<dbReference type="PROSITE" id="PS50887">
    <property type="entry name" value="GGDEF"/>
    <property type="match status" value="1"/>
</dbReference>
<evidence type="ECO:0000313" key="3">
    <source>
        <dbReference type="EMBL" id="SHM40001.1"/>
    </source>
</evidence>
<dbReference type="FunFam" id="3.30.70.270:FF:000001">
    <property type="entry name" value="Diguanylate cyclase domain protein"/>
    <property type="match status" value="1"/>
</dbReference>
<dbReference type="Gene3D" id="3.20.20.450">
    <property type="entry name" value="EAL domain"/>
    <property type="match status" value="1"/>
</dbReference>
<dbReference type="InterPro" id="IPR001633">
    <property type="entry name" value="EAL_dom"/>
</dbReference>
<dbReference type="InterPro" id="IPR013767">
    <property type="entry name" value="PAS_fold"/>
</dbReference>
<dbReference type="Gene3D" id="3.30.70.270">
    <property type="match status" value="1"/>
</dbReference>
<organism evidence="3 4">
    <name type="scientific">Roseibium suaedae</name>
    <dbReference type="NCBI Taxonomy" id="735517"/>
    <lineage>
        <taxon>Bacteria</taxon>
        <taxon>Pseudomonadati</taxon>
        <taxon>Pseudomonadota</taxon>
        <taxon>Alphaproteobacteria</taxon>
        <taxon>Hyphomicrobiales</taxon>
        <taxon>Stappiaceae</taxon>
        <taxon>Roseibium</taxon>
    </lineage>
</organism>
<dbReference type="SMART" id="SM00091">
    <property type="entry name" value="PAS"/>
    <property type="match status" value="2"/>
</dbReference>
<dbReference type="EMBL" id="FRBW01000002">
    <property type="protein sequence ID" value="SHM40001.1"/>
    <property type="molecule type" value="Genomic_DNA"/>
</dbReference>
<feature type="domain" description="GGDEF" evidence="2">
    <location>
        <begin position="300"/>
        <end position="432"/>
    </location>
</feature>
<dbReference type="CDD" id="cd01949">
    <property type="entry name" value="GGDEF"/>
    <property type="match status" value="1"/>
</dbReference>
<dbReference type="PROSITE" id="PS50883">
    <property type="entry name" value="EAL"/>
    <property type="match status" value="1"/>
</dbReference>
<dbReference type="CDD" id="cd00130">
    <property type="entry name" value="PAS"/>
    <property type="match status" value="1"/>
</dbReference>
<feature type="domain" description="EAL" evidence="1">
    <location>
        <begin position="441"/>
        <end position="691"/>
    </location>
</feature>
<dbReference type="InterPro" id="IPR000160">
    <property type="entry name" value="GGDEF_dom"/>
</dbReference>
<dbReference type="GO" id="GO:0006355">
    <property type="term" value="P:regulation of DNA-templated transcription"/>
    <property type="evidence" value="ECO:0007669"/>
    <property type="project" value="InterPro"/>
</dbReference>
<dbReference type="Pfam" id="PF00990">
    <property type="entry name" value="GGDEF"/>
    <property type="match status" value="1"/>
</dbReference>
<dbReference type="NCBIfam" id="TIGR00254">
    <property type="entry name" value="GGDEF"/>
    <property type="match status" value="1"/>
</dbReference>
<reference evidence="3 4" key="1">
    <citation type="submission" date="2016-11" db="EMBL/GenBank/DDBJ databases">
        <authorList>
            <person name="Jaros S."/>
            <person name="Januszkiewicz K."/>
            <person name="Wedrychowicz H."/>
        </authorList>
    </citation>
    <scope>NUCLEOTIDE SEQUENCE [LARGE SCALE GENOMIC DNA]</scope>
    <source>
        <strain evidence="3 4">DSM 22153</strain>
    </source>
</reference>